<dbReference type="PANTHER" id="PTHR20987:SF0">
    <property type="entry name" value="CHITIN-BINDING TYPE-2 DOMAIN-CONTAINING PROTEIN-RELATED"/>
    <property type="match status" value="1"/>
</dbReference>
<evidence type="ECO:0000313" key="4">
    <source>
        <dbReference type="Proteomes" id="UP000268350"/>
    </source>
</evidence>
<feature type="compositionally biased region" description="Low complexity" evidence="1">
    <location>
        <begin position="212"/>
        <end position="235"/>
    </location>
</feature>
<dbReference type="PANTHER" id="PTHR20987">
    <property type="entry name" value="CHITIN-BINDING TYPE-2 DOMAIN-CONTAINING PROTEIN-RELATED"/>
    <property type="match status" value="1"/>
</dbReference>
<reference evidence="4" key="1">
    <citation type="submission" date="2018-01" db="EMBL/GenBank/DDBJ databases">
        <authorList>
            <person name="Alioto T."/>
            <person name="Alioto T."/>
        </authorList>
    </citation>
    <scope>NUCLEOTIDE SEQUENCE [LARGE SCALE GENOMIC DNA]</scope>
</reference>
<protein>
    <submittedName>
        <fullName evidence="3">Blast:Peritrophin-55</fullName>
    </submittedName>
</protein>
<name>A0A3B0K5Y4_DROGU</name>
<dbReference type="Proteomes" id="UP000268350">
    <property type="component" value="Unassembled WGS sequence"/>
</dbReference>
<evidence type="ECO:0000256" key="2">
    <source>
        <dbReference type="SAM" id="SignalP"/>
    </source>
</evidence>
<dbReference type="InterPro" id="IPR036508">
    <property type="entry name" value="Chitin-bd_dom_sf"/>
</dbReference>
<feature type="compositionally biased region" description="Basic and acidic residues" evidence="1">
    <location>
        <begin position="158"/>
        <end position="174"/>
    </location>
</feature>
<feature type="compositionally biased region" description="Pro residues" evidence="1">
    <location>
        <begin position="181"/>
        <end position="191"/>
    </location>
</feature>
<dbReference type="EMBL" id="OUUW01000005">
    <property type="protein sequence ID" value="SPP80391.1"/>
    <property type="molecule type" value="Genomic_DNA"/>
</dbReference>
<gene>
    <name evidence="3" type="ORF">DGUA_6G005269</name>
</gene>
<evidence type="ECO:0000313" key="3">
    <source>
        <dbReference type="EMBL" id="SPP80391.1"/>
    </source>
</evidence>
<dbReference type="OrthoDB" id="8031570at2759"/>
<feature type="chain" id="PRO_5017395802" evidence="2">
    <location>
        <begin position="47"/>
        <end position="253"/>
    </location>
</feature>
<evidence type="ECO:0000256" key="1">
    <source>
        <dbReference type="SAM" id="MobiDB-lite"/>
    </source>
</evidence>
<proteinExistence type="predicted"/>
<organism evidence="3 4">
    <name type="scientific">Drosophila guanche</name>
    <name type="common">Fruit fly</name>
    <dbReference type="NCBI Taxonomy" id="7266"/>
    <lineage>
        <taxon>Eukaryota</taxon>
        <taxon>Metazoa</taxon>
        <taxon>Ecdysozoa</taxon>
        <taxon>Arthropoda</taxon>
        <taxon>Hexapoda</taxon>
        <taxon>Insecta</taxon>
        <taxon>Pterygota</taxon>
        <taxon>Neoptera</taxon>
        <taxon>Endopterygota</taxon>
        <taxon>Diptera</taxon>
        <taxon>Brachycera</taxon>
        <taxon>Muscomorpha</taxon>
        <taxon>Ephydroidea</taxon>
        <taxon>Drosophilidae</taxon>
        <taxon>Drosophila</taxon>
        <taxon>Sophophora</taxon>
    </lineage>
</organism>
<keyword evidence="4" id="KW-1185">Reference proteome</keyword>
<feature type="signal peptide" evidence="2">
    <location>
        <begin position="1"/>
        <end position="46"/>
    </location>
</feature>
<dbReference type="AlphaFoldDB" id="A0A3B0K5Y4"/>
<keyword evidence="2" id="KW-0732">Signal</keyword>
<accession>A0A3B0K5Y4</accession>
<dbReference type="OMA" id="LDYKLQC"/>
<feature type="region of interest" description="Disordered" evidence="1">
    <location>
        <begin position="158"/>
        <end position="253"/>
    </location>
</feature>
<dbReference type="SUPFAM" id="SSF57625">
    <property type="entry name" value="Invertebrate chitin-binding proteins"/>
    <property type="match status" value="1"/>
</dbReference>
<feature type="compositionally biased region" description="Low complexity" evidence="1">
    <location>
        <begin position="1"/>
        <end position="13"/>
    </location>
</feature>
<feature type="region of interest" description="Disordered" evidence="1">
    <location>
        <begin position="1"/>
        <end position="21"/>
    </location>
</feature>
<sequence length="253" mass="27376">MRTEISTSTSTSTRAPNSIHGYPKPSSPNMKVFALTLLCLAAVAQAHVSYKLQCARGEIGIRWPSYHSNSEYYVCQGVYGSQLTIHCPPGEVFTFVLQQCAAPSHYIPAPPIDVLPTAAPITMTVVDDAPPVMGPSVSTSAHNQYEQNHNNEHHAEHFEHHEHHEHHEHEHQPEEQVIVHPIPPTPAPEPPVVDSALKPALAPMPQKGSGMKKPVVPVPAKKPVAAAKKPVAPSKAAKKPTPPSKAQKKTQTA</sequence>
<dbReference type="STRING" id="7266.A0A3B0K5Y4"/>
<dbReference type="GO" id="GO:0008061">
    <property type="term" value="F:chitin binding"/>
    <property type="evidence" value="ECO:0007669"/>
    <property type="project" value="InterPro"/>
</dbReference>